<evidence type="ECO:0000256" key="3">
    <source>
        <dbReference type="ARBA" id="ARBA00022833"/>
    </source>
</evidence>
<dbReference type="SUPFAM" id="SSF51316">
    <property type="entry name" value="Mss4-like"/>
    <property type="match status" value="2"/>
</dbReference>
<dbReference type="InterPro" id="IPR052355">
    <property type="entry name" value="CENP-V-like"/>
</dbReference>
<organism evidence="5 6">
    <name type="scientific">Mycena chlorophos</name>
    <name type="common">Agaric fungus</name>
    <name type="synonym">Agaricus chlorophos</name>
    <dbReference type="NCBI Taxonomy" id="658473"/>
    <lineage>
        <taxon>Eukaryota</taxon>
        <taxon>Fungi</taxon>
        <taxon>Dikarya</taxon>
        <taxon>Basidiomycota</taxon>
        <taxon>Agaricomycotina</taxon>
        <taxon>Agaricomycetes</taxon>
        <taxon>Agaricomycetidae</taxon>
        <taxon>Agaricales</taxon>
        <taxon>Marasmiineae</taxon>
        <taxon>Mycenaceae</taxon>
        <taxon>Mycena</taxon>
    </lineage>
</organism>
<evidence type="ECO:0000313" key="5">
    <source>
        <dbReference type="EMBL" id="GAT46483.1"/>
    </source>
</evidence>
<dbReference type="InterPro" id="IPR011057">
    <property type="entry name" value="Mss4-like_sf"/>
</dbReference>
<dbReference type="InterPro" id="IPR006913">
    <property type="entry name" value="CENP-V/GFA"/>
</dbReference>
<feature type="domain" description="CENP-V/GFA" evidence="4">
    <location>
        <begin position="158"/>
        <end position="277"/>
    </location>
</feature>
<dbReference type="PANTHER" id="PTHR28620:SF1">
    <property type="entry name" value="CENP-V_GFA DOMAIN-CONTAINING PROTEIN"/>
    <property type="match status" value="1"/>
</dbReference>
<dbReference type="EMBL" id="DF842544">
    <property type="protein sequence ID" value="GAT46483.1"/>
    <property type="molecule type" value="Genomic_DNA"/>
</dbReference>
<evidence type="ECO:0000256" key="2">
    <source>
        <dbReference type="ARBA" id="ARBA00022723"/>
    </source>
</evidence>
<sequence>MSNQPSLKKYSGNCHCGAFKFSFEAPEPLTTAVECDCSICFKKGYIWEGPIDPACFVVEKGSIEELSNYEFSTKTVPHKFCPTCGTAVFARNTESVVPAERANKFFVNLRAVNNIDIYTLSLAPKLEFAQLDGAYVEPPFISPSADTLASVPDGSRVYHGNCHCGAVRYAFIHAGPALTEALECNCSICSRDAAAWIYPPTTSVTFSPDSQSSITEYTFGRKRTYHGFCKLCGVAVYERFVGLNDAGQDRALRTALNTRTIAQSELDFSTLNLSMGDGRSAGGLYTVNESSI</sequence>
<comment type="similarity">
    <text evidence="1">Belongs to the Gfa family.</text>
</comment>
<evidence type="ECO:0000259" key="4">
    <source>
        <dbReference type="PROSITE" id="PS51891"/>
    </source>
</evidence>
<dbReference type="Proteomes" id="UP000815677">
    <property type="component" value="Unassembled WGS sequence"/>
</dbReference>
<dbReference type="PANTHER" id="PTHR28620">
    <property type="entry name" value="CENTROMERE PROTEIN V"/>
    <property type="match status" value="1"/>
</dbReference>
<name>A0ABQ0L5U9_MYCCL</name>
<dbReference type="PROSITE" id="PS51891">
    <property type="entry name" value="CENP_V_GFA"/>
    <property type="match status" value="2"/>
</dbReference>
<keyword evidence="3" id="KW-0862">Zinc</keyword>
<accession>A0ABQ0L5U9</accession>
<dbReference type="Gene3D" id="2.170.150.70">
    <property type="match status" value="2"/>
</dbReference>
<proteinExistence type="inferred from homology"/>
<dbReference type="Pfam" id="PF04828">
    <property type="entry name" value="GFA"/>
    <property type="match status" value="2"/>
</dbReference>
<feature type="domain" description="CENP-V/GFA" evidence="4">
    <location>
        <begin position="10"/>
        <end position="137"/>
    </location>
</feature>
<evidence type="ECO:0000256" key="1">
    <source>
        <dbReference type="ARBA" id="ARBA00005495"/>
    </source>
</evidence>
<gene>
    <name evidence="5" type="ORF">MCHLO_04012</name>
</gene>
<keyword evidence="6" id="KW-1185">Reference proteome</keyword>
<evidence type="ECO:0000313" key="6">
    <source>
        <dbReference type="Proteomes" id="UP000815677"/>
    </source>
</evidence>
<keyword evidence="2" id="KW-0479">Metal-binding</keyword>
<reference evidence="5" key="1">
    <citation type="submission" date="2014-09" db="EMBL/GenBank/DDBJ databases">
        <title>Genome sequence of the luminous mushroom Mycena chlorophos for searching fungal bioluminescence genes.</title>
        <authorList>
            <person name="Tanaka Y."/>
            <person name="Kasuga D."/>
            <person name="Oba Y."/>
            <person name="Hase S."/>
            <person name="Sato K."/>
            <person name="Oba Y."/>
            <person name="Sakakibara Y."/>
        </authorList>
    </citation>
    <scope>NUCLEOTIDE SEQUENCE</scope>
</reference>
<protein>
    <submittedName>
        <fullName evidence="5">Glutathione-dependent formaldehyde-activating enzyme</fullName>
    </submittedName>
</protein>